<dbReference type="OrthoDB" id="3787398at2759"/>
<reference evidence="1" key="1">
    <citation type="journal article" date="2020" name="Stud. Mycol.">
        <title>101 Dothideomycetes genomes: a test case for predicting lifestyles and emergence of pathogens.</title>
        <authorList>
            <person name="Haridas S."/>
            <person name="Albert R."/>
            <person name="Binder M."/>
            <person name="Bloem J."/>
            <person name="Labutti K."/>
            <person name="Salamov A."/>
            <person name="Andreopoulos B."/>
            <person name="Baker S."/>
            <person name="Barry K."/>
            <person name="Bills G."/>
            <person name="Bluhm B."/>
            <person name="Cannon C."/>
            <person name="Castanera R."/>
            <person name="Culley D."/>
            <person name="Daum C."/>
            <person name="Ezra D."/>
            <person name="Gonzalez J."/>
            <person name="Henrissat B."/>
            <person name="Kuo A."/>
            <person name="Liang C."/>
            <person name="Lipzen A."/>
            <person name="Lutzoni F."/>
            <person name="Magnuson J."/>
            <person name="Mondo S."/>
            <person name="Nolan M."/>
            <person name="Ohm R."/>
            <person name="Pangilinan J."/>
            <person name="Park H.-J."/>
            <person name="Ramirez L."/>
            <person name="Alfaro M."/>
            <person name="Sun H."/>
            <person name="Tritt A."/>
            <person name="Yoshinaga Y."/>
            <person name="Zwiers L.-H."/>
            <person name="Turgeon B."/>
            <person name="Goodwin S."/>
            <person name="Spatafora J."/>
            <person name="Crous P."/>
            <person name="Grigoriev I."/>
        </authorList>
    </citation>
    <scope>NUCLEOTIDE SEQUENCE</scope>
    <source>
        <strain evidence="1">CBS 269.34</strain>
    </source>
</reference>
<dbReference type="EMBL" id="MU004185">
    <property type="protein sequence ID" value="KAF2498725.1"/>
    <property type="molecule type" value="Genomic_DNA"/>
</dbReference>
<gene>
    <name evidence="1" type="ORF">BU16DRAFT_615734</name>
</gene>
<accession>A0A6A6R1Z2</accession>
<evidence type="ECO:0000313" key="1">
    <source>
        <dbReference type="EMBL" id="KAF2498725.1"/>
    </source>
</evidence>
<dbReference type="Proteomes" id="UP000799750">
    <property type="component" value="Unassembled WGS sequence"/>
</dbReference>
<organism evidence="1 2">
    <name type="scientific">Lophium mytilinum</name>
    <dbReference type="NCBI Taxonomy" id="390894"/>
    <lineage>
        <taxon>Eukaryota</taxon>
        <taxon>Fungi</taxon>
        <taxon>Dikarya</taxon>
        <taxon>Ascomycota</taxon>
        <taxon>Pezizomycotina</taxon>
        <taxon>Dothideomycetes</taxon>
        <taxon>Pleosporomycetidae</taxon>
        <taxon>Mytilinidiales</taxon>
        <taxon>Mytilinidiaceae</taxon>
        <taxon>Lophium</taxon>
    </lineage>
</organism>
<name>A0A6A6R1Z2_9PEZI</name>
<dbReference type="AlphaFoldDB" id="A0A6A6R1Z2"/>
<sequence>MAEPFAEALRKATTNCESGWIDERHDIPTIAPEDRIRFLSAELSNRINDKERLQDDRLDRRALYTGVMRLFDEKEILVERWPAKARLILTQVADSASTQPFETHYENLTRQRRRNAVWASLLCFLVYAWENEEACLREMGLELSDEHADDIMDIQQALLMEGFPVTMEKKHGMVEAAIENFFHGLVREERPSGRGNPLLWWITIPVRSAVEEGGDDYISRGVFRENVLPMDLDVRTRLEAIVHYAKVLELYVAFGKWQPNPERYLSVEKDLNAVDCTWIGQHGGPRPERALEDETKYDSEAWKDVLSHLEKEFDIAMGNCRTTTVPEIAKLLR</sequence>
<evidence type="ECO:0000313" key="2">
    <source>
        <dbReference type="Proteomes" id="UP000799750"/>
    </source>
</evidence>
<protein>
    <submittedName>
        <fullName evidence="1">Uncharacterized protein</fullName>
    </submittedName>
</protein>
<keyword evidence="2" id="KW-1185">Reference proteome</keyword>
<proteinExistence type="predicted"/>